<feature type="domain" description="CheW-like" evidence="1">
    <location>
        <begin position="4"/>
        <end position="145"/>
    </location>
</feature>
<dbReference type="Proteomes" id="UP000031967">
    <property type="component" value="Unassembled WGS sequence"/>
</dbReference>
<dbReference type="SMART" id="SM00260">
    <property type="entry name" value="CheW"/>
    <property type="match status" value="1"/>
</dbReference>
<protein>
    <submittedName>
        <fullName evidence="2">Chemotaxis protein CheW</fullName>
    </submittedName>
</protein>
<organism evidence="2 3">
    <name type="scientific">Gordoniibacillus kamchatkensis</name>
    <dbReference type="NCBI Taxonomy" id="1590651"/>
    <lineage>
        <taxon>Bacteria</taxon>
        <taxon>Bacillati</taxon>
        <taxon>Bacillota</taxon>
        <taxon>Bacilli</taxon>
        <taxon>Bacillales</taxon>
        <taxon>Paenibacillaceae</taxon>
        <taxon>Gordoniibacillus</taxon>
    </lineage>
</organism>
<comment type="caution">
    <text evidence="2">The sequence shown here is derived from an EMBL/GenBank/DDBJ whole genome shotgun (WGS) entry which is preliminary data.</text>
</comment>
<dbReference type="InterPro" id="IPR036061">
    <property type="entry name" value="CheW-like_dom_sf"/>
</dbReference>
<dbReference type="Gene3D" id="2.30.30.40">
    <property type="entry name" value="SH3 Domains"/>
    <property type="match status" value="1"/>
</dbReference>
<name>A0ABR5AEX9_9BACL</name>
<dbReference type="RefSeq" id="WP_041049565.1">
    <property type="nucleotide sequence ID" value="NZ_JXAK01000041.1"/>
</dbReference>
<dbReference type="PANTHER" id="PTHR22617:SF23">
    <property type="entry name" value="CHEMOTAXIS PROTEIN CHEW"/>
    <property type="match status" value="1"/>
</dbReference>
<keyword evidence="3" id="KW-1185">Reference proteome</keyword>
<reference evidence="2 3" key="1">
    <citation type="submission" date="2014-12" db="EMBL/GenBank/DDBJ databases">
        <title>Draft genome sequence of Paenibacillus kamchatkensis strain B-2647.</title>
        <authorList>
            <person name="Karlyshev A.V."/>
            <person name="Kudryashova E.B."/>
        </authorList>
    </citation>
    <scope>NUCLEOTIDE SEQUENCE [LARGE SCALE GENOMIC DNA]</scope>
    <source>
        <strain evidence="2 3">VKM B-2647</strain>
    </source>
</reference>
<evidence type="ECO:0000313" key="2">
    <source>
        <dbReference type="EMBL" id="KIL39228.1"/>
    </source>
</evidence>
<dbReference type="InterPro" id="IPR002545">
    <property type="entry name" value="CheW-lke_dom"/>
</dbReference>
<gene>
    <name evidence="2" type="ORF">SD70_21380</name>
</gene>
<evidence type="ECO:0000259" key="1">
    <source>
        <dbReference type="PROSITE" id="PS50851"/>
    </source>
</evidence>
<accession>A0ABR5AEX9</accession>
<dbReference type="InterPro" id="IPR039315">
    <property type="entry name" value="CheW"/>
</dbReference>
<dbReference type="Gene3D" id="2.40.50.180">
    <property type="entry name" value="CheA-289, Domain 4"/>
    <property type="match status" value="1"/>
</dbReference>
<dbReference type="Pfam" id="PF01584">
    <property type="entry name" value="CheW"/>
    <property type="match status" value="1"/>
</dbReference>
<dbReference type="SUPFAM" id="SSF50341">
    <property type="entry name" value="CheW-like"/>
    <property type="match status" value="1"/>
</dbReference>
<dbReference type="EMBL" id="JXAK01000041">
    <property type="protein sequence ID" value="KIL39228.1"/>
    <property type="molecule type" value="Genomic_DNA"/>
</dbReference>
<dbReference type="PROSITE" id="PS50851">
    <property type="entry name" value="CHEW"/>
    <property type="match status" value="1"/>
</dbReference>
<evidence type="ECO:0000313" key="3">
    <source>
        <dbReference type="Proteomes" id="UP000031967"/>
    </source>
</evidence>
<sequence length="155" mass="17179">MSEEKKVIVFALGSEQYGVEVEAVKTIERMQPMTRVPKCPEFIKGVINLRGVVIPVIDLRSRFGLPETEYTDNTRIIIVSAGDYEVGLIVDSANDVIDLDTDQIDNPPEVVGGIKAKYLRGIARIGDNGLLVLLNLEQVLNKAELLQLSAFHEEE</sequence>
<dbReference type="PANTHER" id="PTHR22617">
    <property type="entry name" value="CHEMOTAXIS SENSOR HISTIDINE KINASE-RELATED"/>
    <property type="match status" value="1"/>
</dbReference>
<proteinExistence type="predicted"/>
<dbReference type="CDD" id="cd00732">
    <property type="entry name" value="CheW"/>
    <property type="match status" value="1"/>
</dbReference>